<comment type="similarity">
    <text evidence="1 7">Belongs to the peptidase M3 family.</text>
</comment>
<dbReference type="Gene3D" id="1.10.1370.40">
    <property type="match status" value="1"/>
</dbReference>
<dbReference type="PANTHER" id="PTHR11804:SF84">
    <property type="entry name" value="SACCHAROLYSIN"/>
    <property type="match status" value="1"/>
</dbReference>
<keyword evidence="6 7" id="KW-0482">Metalloprotease</keyword>
<dbReference type="Gene3D" id="1.20.1050.40">
    <property type="entry name" value="Endopeptidase. Chain P, domain 1"/>
    <property type="match status" value="1"/>
</dbReference>
<dbReference type="InterPro" id="IPR024080">
    <property type="entry name" value="Neurolysin/TOP_N"/>
</dbReference>
<dbReference type="InterPro" id="IPR045090">
    <property type="entry name" value="Pept_M3A_M3B"/>
</dbReference>
<dbReference type="AlphaFoldDB" id="A0AAJ0HUM5"/>
<keyword evidence="2 7" id="KW-0645">Protease</keyword>
<comment type="cofactor">
    <cofactor evidence="7">
        <name>Zn(2+)</name>
        <dbReference type="ChEBI" id="CHEBI:29105"/>
    </cofactor>
    <text evidence="7">Binds 1 zinc ion.</text>
</comment>
<evidence type="ECO:0000256" key="1">
    <source>
        <dbReference type="ARBA" id="ARBA00006040"/>
    </source>
</evidence>
<dbReference type="GO" id="GO:0006508">
    <property type="term" value="P:proteolysis"/>
    <property type="evidence" value="ECO:0007669"/>
    <property type="project" value="UniProtKB-KW"/>
</dbReference>
<evidence type="ECO:0000256" key="7">
    <source>
        <dbReference type="RuleBase" id="RU003435"/>
    </source>
</evidence>
<keyword evidence="10" id="KW-1185">Reference proteome</keyword>
<keyword evidence="3 7" id="KW-0479">Metal-binding</keyword>
<gene>
    <name evidence="9" type="ORF">B0T25DRAFT_595794</name>
</gene>
<proteinExistence type="inferred from homology"/>
<evidence type="ECO:0000256" key="5">
    <source>
        <dbReference type="ARBA" id="ARBA00022833"/>
    </source>
</evidence>
<evidence type="ECO:0000259" key="8">
    <source>
        <dbReference type="Pfam" id="PF01432"/>
    </source>
</evidence>
<feature type="domain" description="Peptidase M3A/M3B catalytic" evidence="8">
    <location>
        <begin position="243"/>
        <end position="320"/>
    </location>
</feature>
<evidence type="ECO:0000256" key="3">
    <source>
        <dbReference type="ARBA" id="ARBA00022723"/>
    </source>
</evidence>
<evidence type="ECO:0000313" key="10">
    <source>
        <dbReference type="Proteomes" id="UP001275084"/>
    </source>
</evidence>
<evidence type="ECO:0000256" key="4">
    <source>
        <dbReference type="ARBA" id="ARBA00022801"/>
    </source>
</evidence>
<evidence type="ECO:0000313" key="9">
    <source>
        <dbReference type="EMBL" id="KAK3362934.1"/>
    </source>
</evidence>
<dbReference type="Gene3D" id="1.10.1370.10">
    <property type="entry name" value="Neurolysin, domain 3"/>
    <property type="match status" value="1"/>
</dbReference>
<dbReference type="EMBL" id="JAUIQD010000001">
    <property type="protein sequence ID" value="KAK3362934.1"/>
    <property type="molecule type" value="Genomic_DNA"/>
</dbReference>
<dbReference type="Pfam" id="PF01432">
    <property type="entry name" value="Peptidase_M3"/>
    <property type="match status" value="1"/>
</dbReference>
<dbReference type="Proteomes" id="UP001275084">
    <property type="component" value="Unassembled WGS sequence"/>
</dbReference>
<dbReference type="InterPro" id="IPR001567">
    <property type="entry name" value="Pept_M3A_M3B_dom"/>
</dbReference>
<dbReference type="InterPro" id="IPR024077">
    <property type="entry name" value="Neurolysin/TOP_dom2"/>
</dbReference>
<name>A0AAJ0HUM5_9PEZI</name>
<keyword evidence="5 7" id="KW-0862">Zinc</keyword>
<protein>
    <submittedName>
        <fullName evidence="9">Peptidase family M3-domain-containing protein</fullName>
    </submittedName>
</protein>
<evidence type="ECO:0000256" key="2">
    <source>
        <dbReference type="ARBA" id="ARBA00022670"/>
    </source>
</evidence>
<organism evidence="9 10">
    <name type="scientific">Lasiosphaeria hispida</name>
    <dbReference type="NCBI Taxonomy" id="260671"/>
    <lineage>
        <taxon>Eukaryota</taxon>
        <taxon>Fungi</taxon>
        <taxon>Dikarya</taxon>
        <taxon>Ascomycota</taxon>
        <taxon>Pezizomycotina</taxon>
        <taxon>Sordariomycetes</taxon>
        <taxon>Sordariomycetidae</taxon>
        <taxon>Sordariales</taxon>
        <taxon>Lasiosphaeriaceae</taxon>
        <taxon>Lasiosphaeria</taxon>
    </lineage>
</organism>
<comment type="caution">
    <text evidence="9">The sequence shown here is derived from an EMBL/GenBank/DDBJ whole genome shotgun (WGS) entry which is preliminary data.</text>
</comment>
<evidence type="ECO:0000256" key="6">
    <source>
        <dbReference type="ARBA" id="ARBA00023049"/>
    </source>
</evidence>
<dbReference type="GO" id="GO:0046872">
    <property type="term" value="F:metal ion binding"/>
    <property type="evidence" value="ECO:0007669"/>
    <property type="project" value="UniProtKB-UniRule"/>
</dbReference>
<accession>A0AAJ0HUM5</accession>
<dbReference type="PANTHER" id="PTHR11804">
    <property type="entry name" value="PROTEASE M3 THIMET OLIGOPEPTIDASE-RELATED"/>
    <property type="match status" value="1"/>
</dbReference>
<reference evidence="9" key="1">
    <citation type="journal article" date="2023" name="Mol. Phylogenet. Evol.">
        <title>Genome-scale phylogeny and comparative genomics of the fungal order Sordariales.</title>
        <authorList>
            <person name="Hensen N."/>
            <person name="Bonometti L."/>
            <person name="Westerberg I."/>
            <person name="Brannstrom I.O."/>
            <person name="Guillou S."/>
            <person name="Cros-Aarteil S."/>
            <person name="Calhoun S."/>
            <person name="Haridas S."/>
            <person name="Kuo A."/>
            <person name="Mondo S."/>
            <person name="Pangilinan J."/>
            <person name="Riley R."/>
            <person name="LaButti K."/>
            <person name="Andreopoulos B."/>
            <person name="Lipzen A."/>
            <person name="Chen C."/>
            <person name="Yan M."/>
            <person name="Daum C."/>
            <person name="Ng V."/>
            <person name="Clum A."/>
            <person name="Steindorff A."/>
            <person name="Ohm R.A."/>
            <person name="Martin F."/>
            <person name="Silar P."/>
            <person name="Natvig D.O."/>
            <person name="Lalanne C."/>
            <person name="Gautier V."/>
            <person name="Ament-Velasquez S.L."/>
            <person name="Kruys A."/>
            <person name="Hutchinson M.I."/>
            <person name="Powell A.J."/>
            <person name="Barry K."/>
            <person name="Miller A.N."/>
            <person name="Grigoriev I.V."/>
            <person name="Debuchy R."/>
            <person name="Gladieux P."/>
            <person name="Hiltunen Thoren M."/>
            <person name="Johannesson H."/>
        </authorList>
    </citation>
    <scope>NUCLEOTIDE SEQUENCE</scope>
    <source>
        <strain evidence="9">CBS 955.72</strain>
    </source>
</reference>
<sequence>MRSAQSKIVWDGIVTSVHPDDATSNNTILSIIDNENTKLSRARLLRFYASASPSKELRDASNAATTLLNNGEAKLYSRTDVFLRVVALHRKLHTNGCAIFDPVTKQAFEDGNKGIQELVRRCTSNLDEDSSGLWLPLEELEGEPEDLVAAHKRGGWEYEGKVWLKTKPLHPNKILVLTKSEATRKKVYYAIRNRLPEDAPNYLAFKAADKMVQTPETVTSLLAEIRQRTCPTSLSTLPILRPLVMNYSKPVGTKPTLLSLLDVRRLFHELGHLHHSLCTKNKRASLAYVDRDFVEAPGILFEQFSWKQAYIKDLSRCYSYLSPEYNSAWL</sequence>
<dbReference type="GO" id="GO:0004222">
    <property type="term" value="F:metalloendopeptidase activity"/>
    <property type="evidence" value="ECO:0007669"/>
    <property type="project" value="InterPro"/>
</dbReference>
<reference evidence="9" key="2">
    <citation type="submission" date="2023-06" db="EMBL/GenBank/DDBJ databases">
        <authorList>
            <consortium name="Lawrence Berkeley National Laboratory"/>
            <person name="Haridas S."/>
            <person name="Hensen N."/>
            <person name="Bonometti L."/>
            <person name="Westerberg I."/>
            <person name="Brannstrom I.O."/>
            <person name="Guillou S."/>
            <person name="Cros-Aarteil S."/>
            <person name="Calhoun S."/>
            <person name="Kuo A."/>
            <person name="Mondo S."/>
            <person name="Pangilinan J."/>
            <person name="Riley R."/>
            <person name="Labutti K."/>
            <person name="Andreopoulos B."/>
            <person name="Lipzen A."/>
            <person name="Chen C."/>
            <person name="Yanf M."/>
            <person name="Daum C."/>
            <person name="Ng V."/>
            <person name="Clum A."/>
            <person name="Steindorff A."/>
            <person name="Ohm R."/>
            <person name="Martin F."/>
            <person name="Silar P."/>
            <person name="Natvig D."/>
            <person name="Lalanne C."/>
            <person name="Gautier V."/>
            <person name="Ament-Velasquez S.L."/>
            <person name="Kruys A."/>
            <person name="Hutchinson M.I."/>
            <person name="Powell A.J."/>
            <person name="Barry K."/>
            <person name="Miller A.N."/>
            <person name="Grigoriev I.V."/>
            <person name="Debuchy R."/>
            <person name="Gladieux P."/>
            <person name="Thoren M.H."/>
            <person name="Johannesson H."/>
        </authorList>
    </citation>
    <scope>NUCLEOTIDE SEQUENCE</scope>
    <source>
        <strain evidence="9">CBS 955.72</strain>
    </source>
</reference>
<dbReference type="GO" id="GO:0006518">
    <property type="term" value="P:peptide metabolic process"/>
    <property type="evidence" value="ECO:0007669"/>
    <property type="project" value="TreeGrafter"/>
</dbReference>
<dbReference type="SUPFAM" id="SSF55486">
    <property type="entry name" value="Metalloproteases ('zincins'), catalytic domain"/>
    <property type="match status" value="2"/>
</dbReference>
<keyword evidence="4 7" id="KW-0378">Hydrolase</keyword>